<evidence type="ECO:0000313" key="2">
    <source>
        <dbReference type="Proteomes" id="UP001597478"/>
    </source>
</evidence>
<keyword evidence="2" id="KW-1185">Reference proteome</keyword>
<evidence type="ECO:0000313" key="1">
    <source>
        <dbReference type="EMBL" id="MFD2800255.1"/>
    </source>
</evidence>
<name>A0ABW5WB71_9PSEU</name>
<gene>
    <name evidence="1" type="ORF">ACFS2C_12705</name>
</gene>
<dbReference type="NCBIfam" id="NF047352">
    <property type="entry name" value="P_loop_sacsin"/>
    <property type="match status" value="1"/>
</dbReference>
<dbReference type="EMBL" id="JBHUOF010000014">
    <property type="protein sequence ID" value="MFD2800255.1"/>
    <property type="molecule type" value="Genomic_DNA"/>
</dbReference>
<comment type="caution">
    <text evidence="1">The sequence shown here is derived from an EMBL/GenBank/DDBJ whole genome shotgun (WGS) entry which is preliminary data.</text>
</comment>
<reference evidence="2" key="1">
    <citation type="journal article" date="2019" name="Int. J. Syst. Evol. Microbiol.">
        <title>The Global Catalogue of Microorganisms (GCM) 10K type strain sequencing project: providing services to taxonomists for standard genome sequencing and annotation.</title>
        <authorList>
            <consortium name="The Broad Institute Genomics Platform"/>
            <consortium name="The Broad Institute Genome Sequencing Center for Infectious Disease"/>
            <person name="Wu L."/>
            <person name="Ma J."/>
        </authorList>
    </citation>
    <scope>NUCLEOTIDE SEQUENCE [LARGE SCALE GENOMIC DNA]</scope>
    <source>
        <strain evidence="2">IBRC-M 10906</strain>
    </source>
</reference>
<organism evidence="1 2">
    <name type="scientific">Prauserella oleivorans</name>
    <dbReference type="NCBI Taxonomy" id="1478153"/>
    <lineage>
        <taxon>Bacteria</taxon>
        <taxon>Bacillati</taxon>
        <taxon>Actinomycetota</taxon>
        <taxon>Actinomycetes</taxon>
        <taxon>Pseudonocardiales</taxon>
        <taxon>Pseudonocardiaceae</taxon>
        <taxon>Prauserella</taxon>
    </lineage>
</organism>
<proteinExistence type="predicted"/>
<protein>
    <submittedName>
        <fullName evidence="1">Sacsin N-terminal ATP-binding-like domain-containing protein</fullName>
    </submittedName>
</protein>
<accession>A0ABW5WB71</accession>
<sequence length="946" mass="99751">MSSPPSPEPFGADRLRAAVLRAWQDSPTRFTEDTNTERDLRVGGYRDRLFVELAQNAADAAAAAGTPGHVRVSVVDGELRVANTGAPLDDAGVAALSSLRASAKREGTVGRFGVGFAAVLAVTSEPRIVSRTGGVAFSEQRTRRAAGRTADVPILRLPWPLPAGEPPLPDGFDTEVRLPLRSGVDAADVLARIATEVPDLLLALPWLAAIDVAGQRWTRSAEDGCVELAAPDGRTRWLTHSENGYVWAVPVDEETVPRPVEQDVLHTPTPTDERLSLPARLLAPVPVEPSRRRVLAGEATREALDAAARAYPGLVRRVPAEHRLALVPPARFPLSEVDALLRESVTRALEREPWVPAAAGGELGGERARVVAIGSARLVELLADVVPGLAAAPLCGAEAARVLATVGATTVGVAAVVDAVTGIDRAPAWWWELSDALFAAVQEREIAVEELGALPVALADGRTVPGPRGALLLDRDDPAVEKVTDLDVVGLHVVHPEAAHPLLERLGATRAGAGDLLAAPALRDAVDRSVEDALSGVDVMPLVEAVLVLAGRANAEGLGALALPSRSGWRRADELVLPDAALLDVLDPEALGDDGPLDVLDDRFATRWDADVLTGIGVLDTFAVVDDEEPAEPRHDLPDEQEWWDALPEPPARVLAVRDLDLVADDAWPAAVRLLAARPETWRALSAPGGHTPWWLARFALLAGRAPGEWRLPDADHLAGLYDPVPDVGLSPELLAAVGVRAELTVSGAEDAAALCARLADPGRSVPAGLVLRAHAALAALNPDEVERFDPPERVRALDGSVVDAADAVVLDAPWLLGVWPPERLVALPSYDQAAQLADVLDLPLAGDETTAEVGSEGEFAAWADLPAAVEVAGMLGVPVPRGGVFVHEKLTVGGHPVPWWFDGALHAADTSGGLARAFAWAARMWGRRAVVAALLDDPDPRVLLG</sequence>
<dbReference type="RefSeq" id="WP_377388496.1">
    <property type="nucleotide sequence ID" value="NZ_JBHSAN010000012.1"/>
</dbReference>
<dbReference type="SUPFAM" id="SSF55874">
    <property type="entry name" value="ATPase domain of HSP90 chaperone/DNA topoisomerase II/histidine kinase"/>
    <property type="match status" value="1"/>
</dbReference>
<dbReference type="Proteomes" id="UP001597478">
    <property type="component" value="Unassembled WGS sequence"/>
</dbReference>
<dbReference type="InterPro" id="IPR036890">
    <property type="entry name" value="HATPase_C_sf"/>
</dbReference>